<dbReference type="InterPro" id="IPR008966">
    <property type="entry name" value="Adhesion_dom_sf"/>
</dbReference>
<dbReference type="PANTHER" id="PTHR33420">
    <property type="entry name" value="FIMBRIAL SUBUNIT ELFA-RELATED"/>
    <property type="match status" value="1"/>
</dbReference>
<dbReference type="EMBL" id="ABJD02000101">
    <property type="protein sequence ID" value="EDU59264.1"/>
    <property type="molecule type" value="Genomic_DNA"/>
</dbReference>
<evidence type="ECO:0000256" key="1">
    <source>
        <dbReference type="ARBA" id="ARBA00004561"/>
    </source>
</evidence>
<dbReference type="SUPFAM" id="SSF49401">
    <property type="entry name" value="Bacterial adhesins"/>
    <property type="match status" value="1"/>
</dbReference>
<keyword evidence="4" id="KW-0281">Fimbrium</keyword>
<evidence type="ECO:0000256" key="3">
    <source>
        <dbReference type="ARBA" id="ARBA00022729"/>
    </source>
</evidence>
<dbReference type="InterPro" id="IPR036937">
    <property type="entry name" value="Adhesion_dom_fimbrial_sf"/>
</dbReference>
<feature type="domain" description="Fimbrial-type adhesion" evidence="5">
    <location>
        <begin position="59"/>
        <end position="206"/>
    </location>
</feature>
<reference evidence="7" key="2">
    <citation type="submission" date="2008-04" db="EMBL/GenBank/DDBJ databases">
        <title>Draft genome sequence of Providencia stuartii(ATCC 25827).</title>
        <authorList>
            <person name="Sudarsanam P."/>
            <person name="Ley R."/>
            <person name="Guruge J."/>
            <person name="Turnbaugh P.J."/>
            <person name="Mahowald M."/>
            <person name="Liep D."/>
            <person name="Gordon J."/>
        </authorList>
    </citation>
    <scope>NUCLEOTIDE SEQUENCE [LARGE SCALE GENOMIC DNA]</scope>
    <source>
        <strain evidence="7">ATCC 25827</strain>
    </source>
</reference>
<reference evidence="6 7" key="3">
    <citation type="submission" date="2008-05" db="EMBL/GenBank/DDBJ databases">
        <authorList>
            <person name="Fulton L."/>
            <person name="Clifton S."/>
            <person name="Fulton B."/>
            <person name="Xu J."/>
            <person name="Minx P."/>
            <person name="Pepin K.H."/>
            <person name="Johnson M."/>
            <person name="Thiruvilangam P."/>
            <person name="Bhonagiri V."/>
            <person name="Nash W.E."/>
            <person name="Mardis E.R."/>
            <person name="Wilson R.K."/>
        </authorList>
    </citation>
    <scope>NUCLEOTIDE SEQUENCE [LARGE SCALE GENOMIC DNA]</scope>
    <source>
        <strain evidence="6 7">ATCC 25827</strain>
    </source>
</reference>
<reference evidence="7" key="1">
    <citation type="submission" date="2008-04" db="EMBL/GenBank/DDBJ databases">
        <title>Draft genome sequence of Providencia stuartii (ATCC 25827).</title>
        <authorList>
            <person name="Sudarsanam P."/>
            <person name="Ley R."/>
            <person name="Guruge J."/>
            <person name="Turnbaugh P.J."/>
            <person name="Mahowald M."/>
            <person name="Liep D."/>
            <person name="Gordon J."/>
        </authorList>
    </citation>
    <scope>NUCLEOTIDE SEQUENCE [LARGE SCALE GENOMIC DNA]</scope>
    <source>
        <strain evidence="7">ATCC 25827</strain>
    </source>
</reference>
<dbReference type="AlphaFoldDB" id="A0AA87CQQ1"/>
<keyword evidence="3" id="KW-0732">Signal</keyword>
<evidence type="ECO:0000313" key="7">
    <source>
        <dbReference type="Proteomes" id="UP000004506"/>
    </source>
</evidence>
<organism evidence="6 7">
    <name type="scientific">Providencia stuartii ATCC 25827</name>
    <dbReference type="NCBI Taxonomy" id="471874"/>
    <lineage>
        <taxon>Bacteria</taxon>
        <taxon>Pseudomonadati</taxon>
        <taxon>Pseudomonadota</taxon>
        <taxon>Gammaproteobacteria</taxon>
        <taxon>Enterobacterales</taxon>
        <taxon>Morganellaceae</taxon>
        <taxon>Providencia</taxon>
    </lineage>
</organism>
<evidence type="ECO:0000256" key="2">
    <source>
        <dbReference type="ARBA" id="ARBA00006671"/>
    </source>
</evidence>
<dbReference type="GO" id="GO:0043709">
    <property type="term" value="P:cell adhesion involved in single-species biofilm formation"/>
    <property type="evidence" value="ECO:0007669"/>
    <property type="project" value="TreeGrafter"/>
</dbReference>
<evidence type="ECO:0000256" key="4">
    <source>
        <dbReference type="ARBA" id="ARBA00023263"/>
    </source>
</evidence>
<evidence type="ECO:0000259" key="5">
    <source>
        <dbReference type="Pfam" id="PF00419"/>
    </source>
</evidence>
<dbReference type="Proteomes" id="UP000004506">
    <property type="component" value="Unassembled WGS sequence"/>
</dbReference>
<dbReference type="Pfam" id="PF00419">
    <property type="entry name" value="Fimbrial"/>
    <property type="match status" value="1"/>
</dbReference>
<dbReference type="InterPro" id="IPR000259">
    <property type="entry name" value="Adhesion_dom_fimbrial"/>
</dbReference>
<comment type="caution">
    <text evidence="6">The sequence shown here is derived from an EMBL/GenBank/DDBJ whole genome shotgun (WGS) entry which is preliminary data.</text>
</comment>
<proteinExistence type="inferred from homology"/>
<name>A0AA87CQQ1_PROST</name>
<comment type="similarity">
    <text evidence="2">Belongs to the fimbrial protein family.</text>
</comment>
<comment type="subcellular location">
    <subcellularLocation>
        <location evidence="1">Fimbrium</location>
    </subcellularLocation>
</comment>
<evidence type="ECO:0000313" key="6">
    <source>
        <dbReference type="EMBL" id="EDU59264.1"/>
    </source>
</evidence>
<sequence length="206" mass="21754">MLYFACTHALSKYLLVLWQLTSEYLIIGIDMSILKKSLTALGVALAVTTAPAVFASGTIDFTGEITDSACAVDSSSQNLTVDLGKVSVKSLAAAGQIAGLKDFTIKLIDCPENAKVAVRFGGSRDNDDRDILQIAQAGGHATKVGIALFEKDATTQIKLFEDSKLVEFKNAAGDSVELNYVARYKATGAATAGKADGTAVYSIQYQ</sequence>
<dbReference type="Gene3D" id="2.60.40.1090">
    <property type="entry name" value="Fimbrial-type adhesion domain"/>
    <property type="match status" value="1"/>
</dbReference>
<dbReference type="InterPro" id="IPR050263">
    <property type="entry name" value="Bact_Fimbrial_Adh_Pro"/>
</dbReference>
<gene>
    <name evidence="6" type="ORF">PROSTU_02453</name>
</gene>
<protein>
    <submittedName>
        <fullName evidence="6">Fimbrial protein</fullName>
    </submittedName>
</protein>
<accession>A0AA87CQQ1</accession>
<dbReference type="GO" id="GO:0009289">
    <property type="term" value="C:pilus"/>
    <property type="evidence" value="ECO:0007669"/>
    <property type="project" value="UniProtKB-SubCell"/>
</dbReference>
<dbReference type="PANTHER" id="PTHR33420:SF3">
    <property type="entry name" value="FIMBRIAL SUBUNIT ELFA"/>
    <property type="match status" value="1"/>
</dbReference>